<name>A0A382TD01_9ZZZZ</name>
<dbReference type="SUPFAM" id="SSF53706">
    <property type="entry name" value="Formate dehydrogenase/DMSO reductase, domains 1-3"/>
    <property type="match status" value="1"/>
</dbReference>
<dbReference type="PANTHER" id="PTHR43105">
    <property type="entry name" value="RESPIRATORY NITRATE REDUCTASE"/>
    <property type="match status" value="1"/>
</dbReference>
<dbReference type="Gene3D" id="3.40.50.740">
    <property type="match status" value="1"/>
</dbReference>
<evidence type="ECO:0000259" key="2">
    <source>
        <dbReference type="Pfam" id="PF00384"/>
    </source>
</evidence>
<sequence>WDSPSGEGSLCVKGQFATDFISHKDRLNTPLIRRNGVLTEATWDEAYDLIAEKFTQIKEESGPNAFTFWTSARATTESNYIMQKFARAVIGTNNVDNCSRT</sequence>
<reference evidence="3" key="1">
    <citation type="submission" date="2018-05" db="EMBL/GenBank/DDBJ databases">
        <authorList>
            <person name="Lanie J.A."/>
            <person name="Ng W.-L."/>
            <person name="Kazmierczak K.M."/>
            <person name="Andrzejewski T.M."/>
            <person name="Davidsen T.M."/>
            <person name="Wayne K.J."/>
            <person name="Tettelin H."/>
            <person name="Glass J.I."/>
            <person name="Rusch D."/>
            <person name="Podicherti R."/>
            <person name="Tsui H.-C.T."/>
            <person name="Winkler M.E."/>
        </authorList>
    </citation>
    <scope>NUCLEOTIDE SEQUENCE</scope>
</reference>
<dbReference type="Pfam" id="PF00384">
    <property type="entry name" value="Molybdopterin"/>
    <property type="match status" value="1"/>
</dbReference>
<dbReference type="EMBL" id="UINC01135286">
    <property type="protein sequence ID" value="SVD19337.1"/>
    <property type="molecule type" value="Genomic_DNA"/>
</dbReference>
<keyword evidence="1" id="KW-0560">Oxidoreductase</keyword>
<dbReference type="GO" id="GO:0003954">
    <property type="term" value="F:NADH dehydrogenase activity"/>
    <property type="evidence" value="ECO:0007669"/>
    <property type="project" value="TreeGrafter"/>
</dbReference>
<dbReference type="GO" id="GO:0022904">
    <property type="term" value="P:respiratory electron transport chain"/>
    <property type="evidence" value="ECO:0007669"/>
    <property type="project" value="TreeGrafter"/>
</dbReference>
<feature type="non-terminal residue" evidence="3">
    <location>
        <position position="1"/>
    </location>
</feature>
<dbReference type="InterPro" id="IPR006656">
    <property type="entry name" value="Mopterin_OxRdtase"/>
</dbReference>
<accession>A0A382TD01</accession>
<protein>
    <recommendedName>
        <fullName evidence="2">Molybdopterin oxidoreductase domain-containing protein</fullName>
    </recommendedName>
</protein>
<dbReference type="AlphaFoldDB" id="A0A382TD01"/>
<dbReference type="GO" id="GO:0016020">
    <property type="term" value="C:membrane"/>
    <property type="evidence" value="ECO:0007669"/>
    <property type="project" value="TreeGrafter"/>
</dbReference>
<dbReference type="InterPro" id="IPR050123">
    <property type="entry name" value="Prok_molybdopt-oxidoreductase"/>
</dbReference>
<dbReference type="PANTHER" id="PTHR43105:SF14">
    <property type="entry name" value="FORMATE DEHYDROGENASE H"/>
    <property type="match status" value="1"/>
</dbReference>
<gene>
    <name evidence="3" type="ORF">METZ01_LOCUS372191</name>
</gene>
<organism evidence="3">
    <name type="scientific">marine metagenome</name>
    <dbReference type="NCBI Taxonomy" id="408172"/>
    <lineage>
        <taxon>unclassified sequences</taxon>
        <taxon>metagenomes</taxon>
        <taxon>ecological metagenomes</taxon>
    </lineage>
</organism>
<feature type="domain" description="Molybdopterin oxidoreductase" evidence="2">
    <location>
        <begin position="26"/>
        <end position="100"/>
    </location>
</feature>
<proteinExistence type="predicted"/>
<evidence type="ECO:0000256" key="1">
    <source>
        <dbReference type="ARBA" id="ARBA00023002"/>
    </source>
</evidence>
<evidence type="ECO:0000313" key="3">
    <source>
        <dbReference type="EMBL" id="SVD19337.1"/>
    </source>
</evidence>